<dbReference type="CDD" id="cd06325">
    <property type="entry name" value="PBP1_ABC_unchar_transporter"/>
    <property type="match status" value="1"/>
</dbReference>
<gene>
    <name evidence="1" type="ORF">GCM10023165_16740</name>
</gene>
<organism evidence="1 2">
    <name type="scientific">Variovorax defluvii</name>
    <dbReference type="NCBI Taxonomy" id="913761"/>
    <lineage>
        <taxon>Bacteria</taxon>
        <taxon>Pseudomonadati</taxon>
        <taxon>Pseudomonadota</taxon>
        <taxon>Betaproteobacteria</taxon>
        <taxon>Burkholderiales</taxon>
        <taxon>Comamonadaceae</taxon>
        <taxon>Variovorax</taxon>
    </lineage>
</organism>
<accession>A0ABP8HED1</accession>
<reference evidence="2" key="1">
    <citation type="journal article" date="2019" name="Int. J. Syst. Evol. Microbiol.">
        <title>The Global Catalogue of Microorganisms (GCM) 10K type strain sequencing project: providing services to taxonomists for standard genome sequencing and annotation.</title>
        <authorList>
            <consortium name="The Broad Institute Genomics Platform"/>
            <consortium name="The Broad Institute Genome Sequencing Center for Infectious Disease"/>
            <person name="Wu L."/>
            <person name="Ma J."/>
        </authorList>
    </citation>
    <scope>NUCLEOTIDE SEQUENCE [LARGE SCALE GENOMIC DNA]</scope>
    <source>
        <strain evidence="2">JCM 17804</strain>
    </source>
</reference>
<name>A0ABP8HED1_9BURK</name>
<dbReference type="InterPro" id="IPR007487">
    <property type="entry name" value="ABC_transpt-TYRBP-like"/>
</dbReference>
<evidence type="ECO:0000313" key="1">
    <source>
        <dbReference type="EMBL" id="GAA4338214.1"/>
    </source>
</evidence>
<proteinExistence type="predicted"/>
<dbReference type="EMBL" id="BAABGJ010000013">
    <property type="protein sequence ID" value="GAA4338214.1"/>
    <property type="molecule type" value="Genomic_DNA"/>
</dbReference>
<comment type="caution">
    <text evidence="1">The sequence shown here is derived from an EMBL/GenBank/DDBJ whole genome shotgun (WGS) entry which is preliminary data.</text>
</comment>
<dbReference type="Gene3D" id="3.40.50.2300">
    <property type="match status" value="2"/>
</dbReference>
<sequence>MAAGLHIRRDDGMTSNGAGIALSRRAAMATAFAVLAEGLGAQPRGAVAGPARLGILSASSPDPINLRTQLEPLRKGLRELGHVEGRNLSIESRWAEGKFDRLPALLDELLRADPHLLLTTSPRPALLAKETVKTLPIVAVGIDDPVRSGLASNLTRPGGNITGISAAFTGLMQKRLQLLKDVLPGARRFAIVFNPNTVARAEFERGVAQWEPALAVALQLEEVRGPDDFEPAFASMSRSGADAVAIVADPMIWIERAGLGALCMRHGLPSVWGGAGYLDAGGLLSYQGDWPALFYRAAVFVDKILKGTPPGEIPFEQGTKLELVVNLKAAKALGISIPRSVLVSADEVIE</sequence>
<evidence type="ECO:0000313" key="2">
    <source>
        <dbReference type="Proteomes" id="UP001500975"/>
    </source>
</evidence>
<dbReference type="Proteomes" id="UP001500975">
    <property type="component" value="Unassembled WGS sequence"/>
</dbReference>
<dbReference type="Pfam" id="PF04392">
    <property type="entry name" value="ABC_sub_bind"/>
    <property type="match status" value="1"/>
</dbReference>
<protein>
    <submittedName>
        <fullName evidence="1">ABC transporter substrate-binding protein</fullName>
    </submittedName>
</protein>
<dbReference type="PANTHER" id="PTHR35271">
    <property type="entry name" value="ABC TRANSPORTER, SUBSTRATE-BINDING LIPOPROTEIN-RELATED"/>
    <property type="match status" value="1"/>
</dbReference>
<dbReference type="PANTHER" id="PTHR35271:SF1">
    <property type="entry name" value="ABC TRANSPORTER, SUBSTRATE-BINDING LIPOPROTEIN"/>
    <property type="match status" value="1"/>
</dbReference>
<keyword evidence="2" id="KW-1185">Reference proteome</keyword>